<keyword evidence="1" id="KW-1133">Transmembrane helix</keyword>
<evidence type="ECO:0000256" key="1">
    <source>
        <dbReference type="SAM" id="Phobius"/>
    </source>
</evidence>
<name>A0A8J7L250_9FIRM</name>
<dbReference type="Proteomes" id="UP000623269">
    <property type="component" value="Unassembled WGS sequence"/>
</dbReference>
<organism evidence="2 3">
    <name type="scientific">Mobilitalea sibirica</name>
    <dbReference type="NCBI Taxonomy" id="1462919"/>
    <lineage>
        <taxon>Bacteria</taxon>
        <taxon>Bacillati</taxon>
        <taxon>Bacillota</taxon>
        <taxon>Clostridia</taxon>
        <taxon>Lachnospirales</taxon>
        <taxon>Lachnospiraceae</taxon>
        <taxon>Mobilitalea</taxon>
    </lineage>
</organism>
<dbReference type="RefSeq" id="WP_197660211.1">
    <property type="nucleotide sequence ID" value="NZ_JAEAGR010000003.1"/>
</dbReference>
<reference evidence="2" key="1">
    <citation type="submission" date="2020-12" db="EMBL/GenBank/DDBJ databases">
        <title>M. sibirica DSM 26468T genome.</title>
        <authorList>
            <person name="Thieme N."/>
            <person name="Rettenmaier R."/>
            <person name="Zverlov V."/>
            <person name="Liebl W."/>
        </authorList>
    </citation>
    <scope>NUCLEOTIDE SEQUENCE</scope>
    <source>
        <strain evidence="2">DSM 26468</strain>
    </source>
</reference>
<keyword evidence="1" id="KW-0472">Membrane</keyword>
<accession>A0A8J7L250</accession>
<feature type="transmembrane region" description="Helical" evidence="1">
    <location>
        <begin position="87"/>
        <end position="109"/>
    </location>
</feature>
<evidence type="ECO:0000313" key="3">
    <source>
        <dbReference type="Proteomes" id="UP000623269"/>
    </source>
</evidence>
<sequence>MIDRKHITLEDLNAFKKNQMNTEQTEAFLSHICSCDLCSELLAEGMSDELIAAPLNLKENILREVKKERVSKTKALKTKIHSKQMQLLWYSLKIGTAAACAILMLIWTMSVENSANINLNYHKLNNEPIEYEETLTTVIRDNMNTISNRMLEFSNTIMKTEVIDYERKEK</sequence>
<dbReference type="AlphaFoldDB" id="A0A8J7L250"/>
<proteinExistence type="predicted"/>
<comment type="caution">
    <text evidence="2">The sequence shown here is derived from an EMBL/GenBank/DDBJ whole genome shotgun (WGS) entry which is preliminary data.</text>
</comment>
<evidence type="ECO:0000313" key="2">
    <source>
        <dbReference type="EMBL" id="MBH1939983.1"/>
    </source>
</evidence>
<protein>
    <submittedName>
        <fullName evidence="2">Uncharacterized protein</fullName>
    </submittedName>
</protein>
<gene>
    <name evidence="2" type="ORF">I5677_03615</name>
</gene>
<dbReference type="EMBL" id="JAEAGR010000003">
    <property type="protein sequence ID" value="MBH1939983.1"/>
    <property type="molecule type" value="Genomic_DNA"/>
</dbReference>
<keyword evidence="3" id="KW-1185">Reference proteome</keyword>
<keyword evidence="1" id="KW-0812">Transmembrane</keyword>